<evidence type="ECO:0000313" key="6">
    <source>
        <dbReference type="Proteomes" id="UP001231189"/>
    </source>
</evidence>
<evidence type="ECO:0000256" key="3">
    <source>
        <dbReference type="SAM" id="MobiDB-lite"/>
    </source>
</evidence>
<dbReference type="Proteomes" id="UP001231189">
    <property type="component" value="Unassembled WGS sequence"/>
</dbReference>
<feature type="compositionally biased region" description="Polar residues" evidence="3">
    <location>
        <begin position="280"/>
        <end position="295"/>
    </location>
</feature>
<evidence type="ECO:0000259" key="4">
    <source>
        <dbReference type="PROSITE" id="PS50110"/>
    </source>
</evidence>
<dbReference type="SUPFAM" id="SSF52172">
    <property type="entry name" value="CheY-like"/>
    <property type="match status" value="1"/>
</dbReference>
<dbReference type="GO" id="GO:0009736">
    <property type="term" value="P:cytokinin-activated signaling pathway"/>
    <property type="evidence" value="ECO:0007669"/>
    <property type="project" value="InterPro"/>
</dbReference>
<evidence type="ECO:0000256" key="2">
    <source>
        <dbReference type="PROSITE-ProRule" id="PRU00169"/>
    </source>
</evidence>
<dbReference type="PROSITE" id="PS50110">
    <property type="entry name" value="RESPONSE_REGULATORY"/>
    <property type="match status" value="1"/>
</dbReference>
<organism evidence="5 6">
    <name type="scientific">Lolium multiflorum</name>
    <name type="common">Italian ryegrass</name>
    <name type="synonym">Lolium perenne subsp. multiflorum</name>
    <dbReference type="NCBI Taxonomy" id="4521"/>
    <lineage>
        <taxon>Eukaryota</taxon>
        <taxon>Viridiplantae</taxon>
        <taxon>Streptophyta</taxon>
        <taxon>Embryophyta</taxon>
        <taxon>Tracheophyta</taxon>
        <taxon>Spermatophyta</taxon>
        <taxon>Magnoliopsida</taxon>
        <taxon>Liliopsida</taxon>
        <taxon>Poales</taxon>
        <taxon>Poaceae</taxon>
        <taxon>BOP clade</taxon>
        <taxon>Pooideae</taxon>
        <taxon>Poodae</taxon>
        <taxon>Poeae</taxon>
        <taxon>Poeae Chloroplast Group 2 (Poeae type)</taxon>
        <taxon>Loliodinae</taxon>
        <taxon>Loliinae</taxon>
        <taxon>Lolium</taxon>
    </lineage>
</organism>
<keyword evidence="6" id="KW-1185">Reference proteome</keyword>
<feature type="modified residue" description="4-aspartylphosphate" evidence="2">
    <location>
        <position position="206"/>
    </location>
</feature>
<accession>A0AAD8R346</accession>
<dbReference type="EMBL" id="JAUUTY010000007">
    <property type="protein sequence ID" value="KAK1613106.1"/>
    <property type="molecule type" value="Genomic_DNA"/>
</dbReference>
<dbReference type="InterPro" id="IPR045279">
    <property type="entry name" value="ARR-like"/>
</dbReference>
<protein>
    <recommendedName>
        <fullName evidence="4">Response regulatory domain-containing protein</fullName>
    </recommendedName>
</protein>
<dbReference type="AlphaFoldDB" id="A0AAD8R346"/>
<feature type="region of interest" description="Disordered" evidence="3">
    <location>
        <begin position="280"/>
        <end position="354"/>
    </location>
</feature>
<dbReference type="Pfam" id="PF00072">
    <property type="entry name" value="Response_reg"/>
    <property type="match status" value="1"/>
</dbReference>
<feature type="domain" description="Response regulatory" evidence="4">
    <location>
        <begin position="154"/>
        <end position="304"/>
    </location>
</feature>
<evidence type="ECO:0000313" key="5">
    <source>
        <dbReference type="EMBL" id="KAK1613106.1"/>
    </source>
</evidence>
<dbReference type="PANTHER" id="PTHR43874:SF189">
    <property type="entry name" value="RESPONSE REGULATORY DOMAIN-CONTAINING PROTEIN"/>
    <property type="match status" value="1"/>
</dbReference>
<keyword evidence="1" id="KW-0902">Two-component regulatory system</keyword>
<dbReference type="Gene3D" id="3.40.50.2300">
    <property type="match status" value="1"/>
</dbReference>
<gene>
    <name evidence="5" type="ORF">QYE76_036779</name>
</gene>
<proteinExistence type="predicted"/>
<dbReference type="InterPro" id="IPR001789">
    <property type="entry name" value="Sig_transdc_resp-reg_receiver"/>
</dbReference>
<comment type="caution">
    <text evidence="5">The sequence shown here is derived from an EMBL/GenBank/DDBJ whole genome shotgun (WGS) entry which is preliminary data.</text>
</comment>
<reference evidence="5" key="1">
    <citation type="submission" date="2023-07" db="EMBL/GenBank/DDBJ databases">
        <title>A chromosome-level genome assembly of Lolium multiflorum.</title>
        <authorList>
            <person name="Chen Y."/>
            <person name="Copetti D."/>
            <person name="Kolliker R."/>
            <person name="Studer B."/>
        </authorList>
    </citation>
    <scope>NUCLEOTIDE SEQUENCE</scope>
    <source>
        <strain evidence="5">02402/16</strain>
        <tissue evidence="5">Leaf</tissue>
    </source>
</reference>
<sequence length="386" mass="41255">MRTEGVFHMVHGSAAGNRIQKIFFCNLSGSKDVRVIEHHICVKLRGDALSKLIVVREDVYTTLRARKLCHALLQVMPLGSAHVGSTACAGLLHLTMHAPSPQLPVHVPSPQLPVHTPPLISCSPCIASGMASGDLRHGKQPTVVAEDNFPDGLRVLAVDDDRVCLRVLAAVLRQCNYKPTVVTDGMTALKMLREEGEEQFDLVITDVHMPNMDGFQLLEIIGLEMDLPNQQQNQMEGVNINNTTSVGVYSEQMMPLFNMASNTASMEMANANFSSMMMVNGGSTSSPSPNLQASNPVAPPAQMVNGGGSSSSALPGHLGSSIAPQTQMLNGGEGASGILPVQDEPAGQQASYDQPAYSTSNFLDDIFASMASQDFNPDATLLGEEY</sequence>
<evidence type="ECO:0000256" key="1">
    <source>
        <dbReference type="ARBA" id="ARBA00023012"/>
    </source>
</evidence>
<dbReference type="GO" id="GO:0000160">
    <property type="term" value="P:phosphorelay signal transduction system"/>
    <property type="evidence" value="ECO:0007669"/>
    <property type="project" value="UniProtKB-KW"/>
</dbReference>
<keyword evidence="2" id="KW-0597">Phosphoprotein</keyword>
<dbReference type="PANTHER" id="PTHR43874">
    <property type="entry name" value="TWO-COMPONENT RESPONSE REGULATOR"/>
    <property type="match status" value="1"/>
</dbReference>
<dbReference type="SMART" id="SM00448">
    <property type="entry name" value="REC"/>
    <property type="match status" value="1"/>
</dbReference>
<dbReference type="InterPro" id="IPR011006">
    <property type="entry name" value="CheY-like_superfamily"/>
</dbReference>
<name>A0AAD8R346_LOLMU</name>